<reference evidence="1" key="2">
    <citation type="submission" date="2020-09" db="EMBL/GenBank/DDBJ databases">
        <authorList>
            <person name="Sun Q."/>
            <person name="Zhou Y."/>
        </authorList>
    </citation>
    <scope>NUCLEOTIDE SEQUENCE</scope>
    <source>
        <strain evidence="1">CGMCC 1.12360</strain>
    </source>
</reference>
<dbReference type="InterPro" id="IPR043148">
    <property type="entry name" value="TagF_C"/>
</dbReference>
<dbReference type="Gene3D" id="3.40.50.12580">
    <property type="match status" value="1"/>
</dbReference>
<name>A0A8J2TKV7_9BACI</name>
<evidence type="ECO:0008006" key="3">
    <source>
        <dbReference type="Google" id="ProtNLM"/>
    </source>
</evidence>
<gene>
    <name evidence="1" type="ORF">GCM10010978_19360</name>
</gene>
<protein>
    <recommendedName>
        <fullName evidence="3">Surface carbohydrate biosynthesis protein</fullName>
    </recommendedName>
</protein>
<accession>A0A8J2TKV7</accession>
<dbReference type="NCBIfam" id="TIGR04396">
    <property type="entry name" value="surf_polysacc"/>
    <property type="match status" value="1"/>
</dbReference>
<organism evidence="1 2">
    <name type="scientific">Compostibacillus humi</name>
    <dbReference type="NCBI Taxonomy" id="1245525"/>
    <lineage>
        <taxon>Bacteria</taxon>
        <taxon>Bacillati</taxon>
        <taxon>Bacillota</taxon>
        <taxon>Bacilli</taxon>
        <taxon>Bacillales</taxon>
        <taxon>Bacillaceae</taxon>
        <taxon>Compostibacillus</taxon>
    </lineage>
</organism>
<reference evidence="1" key="1">
    <citation type="journal article" date="2014" name="Int. J. Syst. Evol. Microbiol.">
        <title>Complete genome sequence of Corynebacterium casei LMG S-19264T (=DSM 44701T), isolated from a smear-ripened cheese.</title>
        <authorList>
            <consortium name="US DOE Joint Genome Institute (JGI-PGF)"/>
            <person name="Walter F."/>
            <person name="Albersmeier A."/>
            <person name="Kalinowski J."/>
            <person name="Ruckert C."/>
        </authorList>
    </citation>
    <scope>NUCLEOTIDE SEQUENCE</scope>
    <source>
        <strain evidence="1">CGMCC 1.12360</strain>
    </source>
</reference>
<dbReference type="EMBL" id="BMEV01000033">
    <property type="protein sequence ID" value="GFZ77889.1"/>
    <property type="molecule type" value="Genomic_DNA"/>
</dbReference>
<evidence type="ECO:0000313" key="2">
    <source>
        <dbReference type="Proteomes" id="UP000602050"/>
    </source>
</evidence>
<dbReference type="AlphaFoldDB" id="A0A8J2TKV7"/>
<keyword evidence="2" id="KW-1185">Reference proteome</keyword>
<evidence type="ECO:0000313" key="1">
    <source>
        <dbReference type="EMBL" id="GFZ77889.1"/>
    </source>
</evidence>
<dbReference type="Proteomes" id="UP000602050">
    <property type="component" value="Unassembled WGS sequence"/>
</dbReference>
<comment type="caution">
    <text evidence="1">The sequence shown here is derived from an EMBL/GenBank/DDBJ whole genome shotgun (WGS) entry which is preliminary data.</text>
</comment>
<dbReference type="InterPro" id="IPR030906">
    <property type="entry name" value="Surf_polysacc"/>
</dbReference>
<proteinExistence type="predicted"/>
<sequence length="320" mass="37267">MLQLVEQEYCWGQHQKDIMAEAYPDLINKLYVVGNLRLDLLREKFTILYKDEAKQIGAKYGKFILINTRFPLYNTIKGKKENIPLKFKHIQDLYEHFIEMTGIIGEVFPRTNIIVRPHPMEDFTSYERAFSSYPNIHVVHEGNIIKWLLAADIIIHNGCTSGIEGFLLEKPIISYLPLGSIENENELPNQVGIAARSIEELCASVKGVSRSKYLPVALYNKNRDRTDKGLDYYCQFSKEKYAYELILELCSNIKVPRSISGKNKKLKQIHYKKKRKRSFSTSEMEIRNFFKKLEVIEGNKSLIHIDKLGNNLYFLHLKNI</sequence>